<name>A0ABN9XJ76_9DINO</name>
<gene>
    <name evidence="2" type="ORF">PCOR1329_LOCUS77282</name>
</gene>
<accession>A0ABN9XJ76</accession>
<proteinExistence type="predicted"/>
<dbReference type="Proteomes" id="UP001189429">
    <property type="component" value="Unassembled WGS sequence"/>
</dbReference>
<comment type="caution">
    <text evidence="2">The sequence shown here is derived from an EMBL/GenBank/DDBJ whole genome shotgun (WGS) entry which is preliminary data.</text>
</comment>
<feature type="non-terminal residue" evidence="2">
    <location>
        <position position="1"/>
    </location>
</feature>
<feature type="region of interest" description="Disordered" evidence="1">
    <location>
        <begin position="116"/>
        <end position="136"/>
    </location>
</feature>
<evidence type="ECO:0000313" key="2">
    <source>
        <dbReference type="EMBL" id="CAK0899850.1"/>
    </source>
</evidence>
<protein>
    <submittedName>
        <fullName evidence="2">Uncharacterized protein</fullName>
    </submittedName>
</protein>
<organism evidence="2 3">
    <name type="scientific">Prorocentrum cordatum</name>
    <dbReference type="NCBI Taxonomy" id="2364126"/>
    <lineage>
        <taxon>Eukaryota</taxon>
        <taxon>Sar</taxon>
        <taxon>Alveolata</taxon>
        <taxon>Dinophyceae</taxon>
        <taxon>Prorocentrales</taxon>
        <taxon>Prorocentraceae</taxon>
        <taxon>Prorocentrum</taxon>
    </lineage>
</organism>
<sequence length="411" mass="45045">RAQTWPGLRVPNNPRRRHVVLFGCPPRGHQVLYLDLARLQGDKSYGEIHSQFQNWYGNTFHRNLGRYFYAHRCGAMGAFAPLVTFMVGFKIATMYYGTQRDVKAATLAAEAYGQGGYKTNPGRDNAPQTEGGTPPIPDDAGFPSIWESIQEHTSIQRALQLYVDAPPVGVLVMRAVGFNAPDNLAWFLRQQEDDRLDEAAADGLFQDTEESAPEWKDVMLGRGNLESCVAVLAGGAAGGDPEERRQQSLATPHSGVDFRPLYSCGASELRGARVQRSCLEALLWRQQDAERQTLEEGIETLFRQRKATLRYLRRCEDAGALLALQCALTPRPQQLLPPQRAAGAARVVAALLRRSSHHWYLTSQARPPPAAAAAAPPRGSGLGGGCARRGPAAARASDSRGRRGARRGPRL</sequence>
<keyword evidence="3" id="KW-1185">Reference proteome</keyword>
<evidence type="ECO:0000313" key="3">
    <source>
        <dbReference type="Proteomes" id="UP001189429"/>
    </source>
</evidence>
<dbReference type="EMBL" id="CAUYUJ010020681">
    <property type="protein sequence ID" value="CAK0899850.1"/>
    <property type="molecule type" value="Genomic_DNA"/>
</dbReference>
<reference evidence="2" key="1">
    <citation type="submission" date="2023-10" db="EMBL/GenBank/DDBJ databases">
        <authorList>
            <person name="Chen Y."/>
            <person name="Shah S."/>
            <person name="Dougan E. K."/>
            <person name="Thang M."/>
            <person name="Chan C."/>
        </authorList>
    </citation>
    <scope>NUCLEOTIDE SEQUENCE [LARGE SCALE GENOMIC DNA]</scope>
</reference>
<feature type="compositionally biased region" description="Basic residues" evidence="1">
    <location>
        <begin position="402"/>
        <end position="411"/>
    </location>
</feature>
<evidence type="ECO:0000256" key="1">
    <source>
        <dbReference type="SAM" id="MobiDB-lite"/>
    </source>
</evidence>
<feature type="region of interest" description="Disordered" evidence="1">
    <location>
        <begin position="363"/>
        <end position="411"/>
    </location>
</feature>